<dbReference type="AlphaFoldDB" id="A0A084B6N3"/>
<evidence type="ECO:0000256" key="3">
    <source>
        <dbReference type="ARBA" id="ARBA00010617"/>
    </source>
</evidence>
<comment type="pathway">
    <text evidence="2">Mycotoxin biosynthesis.</text>
</comment>
<dbReference type="InterPro" id="IPR036396">
    <property type="entry name" value="Cyt_P450_sf"/>
</dbReference>
<comment type="similarity">
    <text evidence="3 8">Belongs to the cytochrome P450 family.</text>
</comment>
<keyword evidence="8" id="KW-0560">Oxidoreductase</keyword>
<proteinExistence type="inferred from homology"/>
<evidence type="ECO:0000256" key="9">
    <source>
        <dbReference type="SAM" id="Phobius"/>
    </source>
</evidence>
<dbReference type="InterPro" id="IPR017972">
    <property type="entry name" value="Cyt_P450_CS"/>
</dbReference>
<organism evidence="10 11">
    <name type="scientific">Stachybotrys chartarum (strain CBS 109288 / IBT 7711)</name>
    <name type="common">Toxic black mold</name>
    <name type="synonym">Stilbospora chartarum</name>
    <dbReference type="NCBI Taxonomy" id="1280523"/>
    <lineage>
        <taxon>Eukaryota</taxon>
        <taxon>Fungi</taxon>
        <taxon>Dikarya</taxon>
        <taxon>Ascomycota</taxon>
        <taxon>Pezizomycotina</taxon>
        <taxon>Sordariomycetes</taxon>
        <taxon>Hypocreomycetidae</taxon>
        <taxon>Hypocreales</taxon>
        <taxon>Stachybotryaceae</taxon>
        <taxon>Stachybotrys</taxon>
    </lineage>
</organism>
<dbReference type="Gene3D" id="1.10.630.10">
    <property type="entry name" value="Cytochrome P450"/>
    <property type="match status" value="1"/>
</dbReference>
<evidence type="ECO:0000256" key="4">
    <source>
        <dbReference type="ARBA" id="ARBA00022617"/>
    </source>
</evidence>
<comment type="cofactor">
    <cofactor evidence="1 7">
        <name>heme</name>
        <dbReference type="ChEBI" id="CHEBI:30413"/>
    </cofactor>
</comment>
<evidence type="ECO:0000256" key="6">
    <source>
        <dbReference type="ARBA" id="ARBA00023004"/>
    </source>
</evidence>
<dbReference type="OrthoDB" id="1470350at2759"/>
<sequence length="542" mass="61619">MDMFNTTLSPASKNQYSSLRWFLNLLDNVFEMVEISMGTVLCAVAVMITVVALTQIVYNLYLHPLSRYPGPTMARDSMAWRFWHSMRGRFHRVIEENHHQYGNVFRVGPNELSFASVTAFRTIYGNRTSAEPKSPAPKNEWYDMLGSDFGEFCVASERDPHKASQKRALFPAAFTQKSLLEQEAKIQRCIDNFVSKLGKVGSGTEGVNLAKWYEMISFDIFGEFAFGESFGCVERGKCFANLPKPSGLLTRQSTETSHYWLDVILDHLLVVNMIDNLRRYPLLVTLAKSLPAKWTTGLATKQTQFSRDKVKLLEKGDDERDFLTHAVSKLRDGTIVEEELVAHASTLVMAGGETTSTSMAAITFYLLTSPASHKKLKEEVRNRYQMLQDIDITSTAQLPYLQAVIKEGMRIFPAGPQGLPRKSTGMTVDGNFVPKGTEFYVSSWTVSHDEHYFHDPTTFKPKRWIDPNCQDVREASQPFSSGPRVCIGRTFAYAQMSLELAKIVWKYDMELVDQGLDFEAESRMFFQWRKAALNVRFMDRAT</sequence>
<keyword evidence="5 7" id="KW-0479">Metal-binding</keyword>
<dbReference type="PANTHER" id="PTHR24305:SF210">
    <property type="entry name" value="CYTOCHROME P450 MONOOXYGENASE ASQL-RELATED"/>
    <property type="match status" value="1"/>
</dbReference>
<dbReference type="InterPro" id="IPR002401">
    <property type="entry name" value="Cyt_P450_E_grp-I"/>
</dbReference>
<protein>
    <submittedName>
        <fullName evidence="10">Uncharacterized protein</fullName>
    </submittedName>
</protein>
<evidence type="ECO:0000256" key="7">
    <source>
        <dbReference type="PIRSR" id="PIRSR602401-1"/>
    </source>
</evidence>
<evidence type="ECO:0000256" key="1">
    <source>
        <dbReference type="ARBA" id="ARBA00001971"/>
    </source>
</evidence>
<evidence type="ECO:0000313" key="11">
    <source>
        <dbReference type="Proteomes" id="UP000028045"/>
    </source>
</evidence>
<dbReference type="Proteomes" id="UP000028045">
    <property type="component" value="Unassembled WGS sequence"/>
</dbReference>
<accession>A0A084B6N3</accession>
<dbReference type="InterPro" id="IPR050121">
    <property type="entry name" value="Cytochrome_P450_monoxygenase"/>
</dbReference>
<keyword evidence="8" id="KW-0503">Monooxygenase</keyword>
<dbReference type="EMBL" id="KL647898">
    <property type="protein sequence ID" value="KEY73212.1"/>
    <property type="molecule type" value="Genomic_DNA"/>
</dbReference>
<dbReference type="CDD" id="cd11058">
    <property type="entry name" value="CYP60B-like"/>
    <property type="match status" value="1"/>
</dbReference>
<dbReference type="PANTHER" id="PTHR24305">
    <property type="entry name" value="CYTOCHROME P450"/>
    <property type="match status" value="1"/>
</dbReference>
<dbReference type="HOGENOM" id="CLU_001570_14_11_1"/>
<keyword evidence="4 7" id="KW-0349">Heme</keyword>
<dbReference type="PRINTS" id="PR00385">
    <property type="entry name" value="P450"/>
</dbReference>
<dbReference type="GO" id="GO:0004497">
    <property type="term" value="F:monooxygenase activity"/>
    <property type="evidence" value="ECO:0007669"/>
    <property type="project" value="UniProtKB-KW"/>
</dbReference>
<reference evidence="10 11" key="1">
    <citation type="journal article" date="2014" name="BMC Genomics">
        <title>Comparative genome sequencing reveals chemotype-specific gene clusters in the toxigenic black mold Stachybotrys.</title>
        <authorList>
            <person name="Semeiks J."/>
            <person name="Borek D."/>
            <person name="Otwinowski Z."/>
            <person name="Grishin N.V."/>
        </authorList>
    </citation>
    <scope>NUCLEOTIDE SEQUENCE [LARGE SCALE GENOMIC DNA]</scope>
    <source>
        <strain evidence="11">CBS 109288 / IBT 7711</strain>
    </source>
</reference>
<keyword evidence="6 7" id="KW-0408">Iron</keyword>
<dbReference type="Pfam" id="PF00067">
    <property type="entry name" value="p450"/>
    <property type="match status" value="1"/>
</dbReference>
<evidence type="ECO:0000256" key="8">
    <source>
        <dbReference type="RuleBase" id="RU000461"/>
    </source>
</evidence>
<name>A0A084B6N3_STACB</name>
<dbReference type="GO" id="GO:0016705">
    <property type="term" value="F:oxidoreductase activity, acting on paired donors, with incorporation or reduction of molecular oxygen"/>
    <property type="evidence" value="ECO:0007669"/>
    <property type="project" value="InterPro"/>
</dbReference>
<dbReference type="GO" id="GO:0005506">
    <property type="term" value="F:iron ion binding"/>
    <property type="evidence" value="ECO:0007669"/>
    <property type="project" value="InterPro"/>
</dbReference>
<keyword evidence="9" id="KW-0472">Membrane</keyword>
<evidence type="ECO:0000256" key="2">
    <source>
        <dbReference type="ARBA" id="ARBA00004685"/>
    </source>
</evidence>
<dbReference type="GO" id="GO:0020037">
    <property type="term" value="F:heme binding"/>
    <property type="evidence" value="ECO:0007669"/>
    <property type="project" value="InterPro"/>
</dbReference>
<feature type="transmembrane region" description="Helical" evidence="9">
    <location>
        <begin position="35"/>
        <end position="58"/>
    </location>
</feature>
<evidence type="ECO:0000256" key="5">
    <source>
        <dbReference type="ARBA" id="ARBA00022723"/>
    </source>
</evidence>
<dbReference type="InterPro" id="IPR001128">
    <property type="entry name" value="Cyt_P450"/>
</dbReference>
<dbReference type="PRINTS" id="PR00463">
    <property type="entry name" value="EP450I"/>
</dbReference>
<keyword evidence="11" id="KW-1185">Reference proteome</keyword>
<gene>
    <name evidence="10" type="ORF">S7711_04176</name>
</gene>
<evidence type="ECO:0000313" key="10">
    <source>
        <dbReference type="EMBL" id="KEY73212.1"/>
    </source>
</evidence>
<keyword evidence="9" id="KW-1133">Transmembrane helix</keyword>
<keyword evidence="9" id="KW-0812">Transmembrane</keyword>
<dbReference type="PROSITE" id="PS00086">
    <property type="entry name" value="CYTOCHROME_P450"/>
    <property type="match status" value="1"/>
</dbReference>
<dbReference type="SUPFAM" id="SSF48264">
    <property type="entry name" value="Cytochrome P450"/>
    <property type="match status" value="1"/>
</dbReference>
<feature type="binding site" description="axial binding residue" evidence="7">
    <location>
        <position position="486"/>
    </location>
    <ligand>
        <name>heme</name>
        <dbReference type="ChEBI" id="CHEBI:30413"/>
    </ligand>
    <ligandPart>
        <name>Fe</name>
        <dbReference type="ChEBI" id="CHEBI:18248"/>
    </ligandPart>
</feature>